<dbReference type="GO" id="GO:0036503">
    <property type="term" value="P:ERAD pathway"/>
    <property type="evidence" value="ECO:0007669"/>
    <property type="project" value="TreeGrafter"/>
</dbReference>
<keyword evidence="2" id="KW-0732">Signal</keyword>
<accession>A0A6P8J5Q3</accession>
<dbReference type="KEGG" id="aten:116308702"/>
<dbReference type="SUPFAM" id="SSF51905">
    <property type="entry name" value="FAD/NAD(P)-binding domain"/>
    <property type="match status" value="1"/>
</dbReference>
<dbReference type="InParanoid" id="A0A6P8J5Q3"/>
<evidence type="ECO:0000256" key="2">
    <source>
        <dbReference type="SAM" id="SignalP"/>
    </source>
</evidence>
<dbReference type="InterPro" id="IPR036188">
    <property type="entry name" value="FAD/NAD-bd_sf"/>
</dbReference>
<name>A0A6P8J5Q3_ACTTE</name>
<gene>
    <name evidence="4" type="primary">LOC116308702</name>
</gene>
<keyword evidence="1" id="KW-0560">Oxidoreductase</keyword>
<evidence type="ECO:0000256" key="1">
    <source>
        <dbReference type="ARBA" id="ARBA00023002"/>
    </source>
</evidence>
<dbReference type="GO" id="GO:0004497">
    <property type="term" value="F:monooxygenase activity"/>
    <property type="evidence" value="ECO:0007669"/>
    <property type="project" value="TreeGrafter"/>
</dbReference>
<dbReference type="Gene3D" id="3.50.50.60">
    <property type="entry name" value="FAD/NAD(P)-binding domain"/>
    <property type="match status" value="2"/>
</dbReference>
<dbReference type="PANTHER" id="PTHR43539">
    <property type="entry name" value="FLAVIN-BINDING MONOOXYGENASE-LIKE PROTEIN (AFU_ORTHOLOGUE AFUA_4G09220)"/>
    <property type="match status" value="1"/>
</dbReference>
<dbReference type="RefSeq" id="XP_031575039.1">
    <property type="nucleotide sequence ID" value="XM_031719179.1"/>
</dbReference>
<reference evidence="4" key="1">
    <citation type="submission" date="2025-08" db="UniProtKB">
        <authorList>
            <consortium name="RefSeq"/>
        </authorList>
    </citation>
    <scope>IDENTIFICATION</scope>
</reference>
<protein>
    <submittedName>
        <fullName evidence="4">FAD-dependent oxidoreductase domain-containing protein 2-like</fullName>
    </submittedName>
</protein>
<dbReference type="FunFam" id="3.50.50.60:FF:000300">
    <property type="entry name" value="FAD-dependent oxidoreductase domain-containing 2"/>
    <property type="match status" value="1"/>
</dbReference>
<dbReference type="GO" id="GO:0005788">
    <property type="term" value="C:endoplasmic reticulum lumen"/>
    <property type="evidence" value="ECO:0007669"/>
    <property type="project" value="TreeGrafter"/>
</dbReference>
<dbReference type="GeneID" id="116308702"/>
<evidence type="ECO:0000313" key="4">
    <source>
        <dbReference type="RefSeq" id="XP_031575039.1"/>
    </source>
</evidence>
<dbReference type="Pfam" id="PF13738">
    <property type="entry name" value="Pyr_redox_3"/>
    <property type="match status" value="1"/>
</dbReference>
<dbReference type="InterPro" id="IPR050982">
    <property type="entry name" value="Auxin_biosynth/cation_transpt"/>
</dbReference>
<dbReference type="AlphaFoldDB" id="A0A6P8J5Q3"/>
<evidence type="ECO:0000313" key="3">
    <source>
        <dbReference type="Proteomes" id="UP000515163"/>
    </source>
</evidence>
<keyword evidence="3" id="KW-1185">Reference proteome</keyword>
<dbReference type="GO" id="GO:0050660">
    <property type="term" value="F:flavin adenine dinucleotide binding"/>
    <property type="evidence" value="ECO:0007669"/>
    <property type="project" value="TreeGrafter"/>
</dbReference>
<feature type="signal peptide" evidence="2">
    <location>
        <begin position="1"/>
        <end position="21"/>
    </location>
</feature>
<sequence>MFTILFTASLFYGFILYGVSSQEGHQYCVVGAGPGGLQIGYFLERAQRDYVIFEANSVAGSFFLKYPCHRKLISINKRFTGRLNKEFNLRHDWNSLLSDDDSLLLKHYSDKFYPDADDLVKYLNDYATKLRLNIKYNTTIKIKANLKDKGFLLNDQHGNMFECKQVIVSTGLGKENIPDNFKGVEHTESYTDISMDPKQFEGQTVLIIGRGNSGFETAAGILGSTNHIHMFSRSRLRLSWETHYVGDLRAVNNEVLDTYQLKSLDGLLEVPVEIMAIRKKNNKLYIDTTIGKGADNFAIREPYDRVIRCMGFKFDDSIFDNSTLPRPSRGRYLRKLPSMTAAYESNSIPGIYYAGTNTHYVDFRKSAGGFIHGFRYTARALHRILEWKNHRVTWPHVKVPITDLLGVIMKRINEASGIYQMFGILGEVIIFRSNDSVEYYEEVPLKLLHKFEEYTGRSVGPMIVINMEYGRNYSGPGKDVFNANRARAAGDPSVAHHSNFLHPVLYFYKQPPKDMNEDSQRITELPRPDRLHVMVEDFLTLWDAPVAHFLLLRRFMEEIVQEDLRYFYAKSCFEMFMTYTSVPKTCQQQYLNGQMLPGSPEILQKSRSLGLML</sequence>
<dbReference type="PRINTS" id="PR00368">
    <property type="entry name" value="FADPNR"/>
</dbReference>
<dbReference type="Proteomes" id="UP000515163">
    <property type="component" value="Unplaced"/>
</dbReference>
<dbReference type="PANTHER" id="PTHR43539:SF23">
    <property type="entry name" value="FAD-DEPENDENT OXIDOREDUCTASE DOMAIN-CONTAINING PROTEIN 2"/>
    <property type="match status" value="1"/>
</dbReference>
<proteinExistence type="predicted"/>
<dbReference type="FunCoup" id="A0A6P8J5Q3">
    <property type="interactions" value="274"/>
</dbReference>
<feature type="chain" id="PRO_5027613080" evidence="2">
    <location>
        <begin position="22"/>
        <end position="613"/>
    </location>
</feature>
<dbReference type="OrthoDB" id="66881at2759"/>
<organism evidence="3 4">
    <name type="scientific">Actinia tenebrosa</name>
    <name type="common">Australian red waratah sea anemone</name>
    <dbReference type="NCBI Taxonomy" id="6105"/>
    <lineage>
        <taxon>Eukaryota</taxon>
        <taxon>Metazoa</taxon>
        <taxon>Cnidaria</taxon>
        <taxon>Anthozoa</taxon>
        <taxon>Hexacorallia</taxon>
        <taxon>Actiniaria</taxon>
        <taxon>Actiniidae</taxon>
        <taxon>Actinia</taxon>
    </lineage>
</organism>